<evidence type="ECO:0000256" key="1">
    <source>
        <dbReference type="ARBA" id="ARBA00005830"/>
    </source>
</evidence>
<dbReference type="InterPro" id="IPR047128">
    <property type="entry name" value="PhyH"/>
</dbReference>
<evidence type="ECO:0000256" key="4">
    <source>
        <dbReference type="ARBA" id="ARBA00034924"/>
    </source>
</evidence>
<evidence type="ECO:0000313" key="6">
    <source>
        <dbReference type="RefSeq" id="XP_015518742.1"/>
    </source>
</evidence>
<sequence>MGVLKYLKPEDKEFYEKNGFIKLSGIFSEAEMEEISQEYNELFERKTRENLEGLESAWSGDRVKQEAGFIDYTVKAIHNLQMHSSVFTRVIMNSKLLDAMEDVLGTPDVLLHHTKAHIKPPENGAPYLMHQDYPYFPFKNHTMVAVFLHLDDTTPENGGLAVYPGSHKLGPLADKGITDEQGEQYHWVDQNKWPLKGATPISAKKGEVIVFSYLLLHGSYLNLSDRARRMFLLQLRAADDEPTRACHQSPAQNLVLRGRNVHRSANMATRFAD</sequence>
<dbReference type="Gene3D" id="2.60.120.620">
    <property type="entry name" value="q2cbj1_9rhob like domain"/>
    <property type="match status" value="1"/>
</dbReference>
<comment type="similarity">
    <text evidence="1">Belongs to the PhyH family.</text>
</comment>
<reference evidence="6" key="1">
    <citation type="submission" date="2025-08" db="UniProtKB">
        <authorList>
            <consortium name="RefSeq"/>
        </authorList>
    </citation>
    <scope>IDENTIFICATION</scope>
    <source>
        <tissue evidence="6">Thorax and Abdomen</tissue>
    </source>
</reference>
<keyword evidence="5" id="KW-1185">Reference proteome</keyword>
<dbReference type="SUPFAM" id="SSF51197">
    <property type="entry name" value="Clavaminate synthase-like"/>
    <property type="match status" value="1"/>
</dbReference>
<dbReference type="KEGG" id="nlo:107223551"/>
<dbReference type="EC" id="1.14.11.18" evidence="2"/>
<keyword evidence="6" id="KW-0223">Dioxygenase</keyword>
<dbReference type="Pfam" id="PF05721">
    <property type="entry name" value="PhyH"/>
    <property type="match status" value="1"/>
</dbReference>
<dbReference type="GO" id="GO:0048244">
    <property type="term" value="F:phytanoyl-CoA dioxygenase activity"/>
    <property type="evidence" value="ECO:0007669"/>
    <property type="project" value="UniProtKB-EC"/>
</dbReference>
<dbReference type="RefSeq" id="XP_015518742.1">
    <property type="nucleotide sequence ID" value="XM_015663256.2"/>
</dbReference>
<evidence type="ECO:0000256" key="3">
    <source>
        <dbReference type="ARBA" id="ARBA00034921"/>
    </source>
</evidence>
<dbReference type="PANTHER" id="PTHR21308">
    <property type="entry name" value="PHYTANOYL-COA ALPHA-HYDROXYLASE"/>
    <property type="match status" value="1"/>
</dbReference>
<protein>
    <recommendedName>
        <fullName evidence="2">phytanoyl-CoA dioxygenase</fullName>
        <ecNumber evidence="2">1.14.11.18</ecNumber>
    </recommendedName>
    <alternativeName>
        <fullName evidence="3">Phytanic acid oxidase</fullName>
    </alternativeName>
    <alternativeName>
        <fullName evidence="4">Phytanoyl-CoA alpha-hydroxylase</fullName>
    </alternativeName>
</protein>
<evidence type="ECO:0000256" key="2">
    <source>
        <dbReference type="ARBA" id="ARBA00034809"/>
    </source>
</evidence>
<proteinExistence type="inferred from homology"/>
<accession>A0A6J0BWY3</accession>
<dbReference type="Proteomes" id="UP000829291">
    <property type="component" value="Chromosome 7"/>
</dbReference>
<evidence type="ECO:0000313" key="5">
    <source>
        <dbReference type="Proteomes" id="UP000829291"/>
    </source>
</evidence>
<dbReference type="InterPro" id="IPR008775">
    <property type="entry name" value="Phytyl_CoA_dOase-like"/>
</dbReference>
<dbReference type="PANTHER" id="PTHR21308:SF1">
    <property type="entry name" value="PHYTANOYL-COA DIOXYGENASE, PEROXISOMAL"/>
    <property type="match status" value="1"/>
</dbReference>
<dbReference type="GO" id="GO:0001561">
    <property type="term" value="P:fatty acid alpha-oxidation"/>
    <property type="evidence" value="ECO:0007669"/>
    <property type="project" value="InterPro"/>
</dbReference>
<dbReference type="GeneID" id="107223551"/>
<keyword evidence="6" id="KW-0560">Oxidoreductase</keyword>
<gene>
    <name evidence="6" type="primary">LOC107223551</name>
</gene>
<dbReference type="OrthoDB" id="2328924at2759"/>
<dbReference type="AlphaFoldDB" id="A0A6J0BWY3"/>
<organism evidence="6">
    <name type="scientific">Neodiprion lecontei</name>
    <name type="common">Redheaded pine sawfly</name>
    <dbReference type="NCBI Taxonomy" id="441921"/>
    <lineage>
        <taxon>Eukaryota</taxon>
        <taxon>Metazoa</taxon>
        <taxon>Ecdysozoa</taxon>
        <taxon>Arthropoda</taxon>
        <taxon>Hexapoda</taxon>
        <taxon>Insecta</taxon>
        <taxon>Pterygota</taxon>
        <taxon>Neoptera</taxon>
        <taxon>Endopterygota</taxon>
        <taxon>Hymenoptera</taxon>
        <taxon>Tenthredinoidea</taxon>
        <taxon>Diprionidae</taxon>
        <taxon>Diprioninae</taxon>
        <taxon>Neodiprion</taxon>
    </lineage>
</organism>
<dbReference type="InParanoid" id="A0A6J0BWY3"/>
<name>A0A6J0BWY3_NEOLC</name>